<reference evidence="2" key="1">
    <citation type="submission" date="2020-05" db="EMBL/GenBank/DDBJ databases">
        <authorList>
            <person name="Chiriac C."/>
            <person name="Salcher M."/>
            <person name="Ghai R."/>
            <person name="Kavagutti S V."/>
        </authorList>
    </citation>
    <scope>NUCLEOTIDE SEQUENCE</scope>
</reference>
<feature type="transmembrane region" description="Helical" evidence="1">
    <location>
        <begin position="94"/>
        <end position="112"/>
    </location>
</feature>
<organism evidence="2">
    <name type="scientific">freshwater metagenome</name>
    <dbReference type="NCBI Taxonomy" id="449393"/>
    <lineage>
        <taxon>unclassified sequences</taxon>
        <taxon>metagenomes</taxon>
        <taxon>ecological metagenomes</taxon>
    </lineage>
</organism>
<gene>
    <name evidence="2" type="ORF">UFOPK3564_03448</name>
</gene>
<feature type="transmembrane region" description="Helical" evidence="1">
    <location>
        <begin position="70"/>
        <end position="88"/>
    </location>
</feature>
<keyword evidence="1" id="KW-0472">Membrane</keyword>
<sequence>MAVIDAVLVFSGGLERPNRALNAAVPAAELPRLQFVQFGYASMGYGDVFVAGVLGALLAAEGVRRRTQALAALVTFGLSLVFDLLFWVVDVLPATVPVAVALLLFGGLRGPAAPRRATDAPDRAPPRAV</sequence>
<keyword evidence="1" id="KW-0812">Transmembrane</keyword>
<dbReference type="AlphaFoldDB" id="A0A6J7K540"/>
<name>A0A6J7K540_9ZZZZ</name>
<protein>
    <submittedName>
        <fullName evidence="2">Unannotated protein</fullName>
    </submittedName>
</protein>
<proteinExistence type="predicted"/>
<keyword evidence="1" id="KW-1133">Transmembrane helix</keyword>
<dbReference type="EMBL" id="CAFBMK010000334">
    <property type="protein sequence ID" value="CAB4950223.1"/>
    <property type="molecule type" value="Genomic_DNA"/>
</dbReference>
<accession>A0A6J7K540</accession>
<feature type="transmembrane region" description="Helical" evidence="1">
    <location>
        <begin position="38"/>
        <end position="58"/>
    </location>
</feature>
<evidence type="ECO:0000256" key="1">
    <source>
        <dbReference type="SAM" id="Phobius"/>
    </source>
</evidence>
<evidence type="ECO:0000313" key="2">
    <source>
        <dbReference type="EMBL" id="CAB4950223.1"/>
    </source>
</evidence>